<evidence type="ECO:0000256" key="2">
    <source>
        <dbReference type="SAM" id="Phobius"/>
    </source>
</evidence>
<dbReference type="Proteomes" id="UP000321617">
    <property type="component" value="Unassembled WGS sequence"/>
</dbReference>
<keyword evidence="5" id="KW-1185">Reference proteome</keyword>
<dbReference type="Pfam" id="PF04892">
    <property type="entry name" value="VanZ"/>
    <property type="match status" value="1"/>
</dbReference>
<name>A0A562V4K1_9ACTN</name>
<sequence length="207" mass="22122">MDHAGEWQVVWQGLRQVTSEPSVRLVLLIGLLLSVPLGWWLATVAGWRRIPTVLTLVWTTVILALTLPVSTGGTFSAEAVRSGAGFLWHLPGQDNLTFWEYTLGTAYGVANIALYVPFGLFAALATRRYVWSLLAGVVLTVGVETTQAMFGRIAESDDVINNTLGVLLGVAAALLIGGLLRLGRGRPAGRGTTSRHSADGGRSIDQV</sequence>
<evidence type="ECO:0000259" key="3">
    <source>
        <dbReference type="Pfam" id="PF04892"/>
    </source>
</evidence>
<accession>A0A562V4K1</accession>
<proteinExistence type="predicted"/>
<evidence type="ECO:0000313" key="5">
    <source>
        <dbReference type="Proteomes" id="UP000321617"/>
    </source>
</evidence>
<keyword evidence="2" id="KW-0472">Membrane</keyword>
<gene>
    <name evidence="4" type="ORF">LX16_3587</name>
</gene>
<dbReference type="OrthoDB" id="3787741at2"/>
<reference evidence="4 5" key="1">
    <citation type="journal article" date="2013" name="Stand. Genomic Sci.">
        <title>Genomic Encyclopedia of Type Strains, Phase I: The one thousand microbial genomes (KMG-I) project.</title>
        <authorList>
            <person name="Kyrpides N.C."/>
            <person name="Woyke T."/>
            <person name="Eisen J.A."/>
            <person name="Garrity G."/>
            <person name="Lilburn T.G."/>
            <person name="Beck B.J."/>
            <person name="Whitman W.B."/>
            <person name="Hugenholtz P."/>
            <person name="Klenk H.P."/>
        </authorList>
    </citation>
    <scope>NUCLEOTIDE SEQUENCE [LARGE SCALE GENOMIC DNA]</scope>
    <source>
        <strain evidence="4 5">DSM 45044</strain>
    </source>
</reference>
<feature type="transmembrane region" description="Helical" evidence="2">
    <location>
        <begin position="130"/>
        <end position="153"/>
    </location>
</feature>
<evidence type="ECO:0000256" key="1">
    <source>
        <dbReference type="SAM" id="MobiDB-lite"/>
    </source>
</evidence>
<keyword evidence="2" id="KW-0812">Transmembrane</keyword>
<dbReference type="AlphaFoldDB" id="A0A562V4K1"/>
<keyword evidence="2" id="KW-1133">Transmembrane helix</keyword>
<dbReference type="RefSeq" id="WP_147140223.1">
    <property type="nucleotide sequence ID" value="NZ_BAABIJ010000002.1"/>
</dbReference>
<dbReference type="EMBL" id="VLLL01000006">
    <property type="protein sequence ID" value="TWJ12821.1"/>
    <property type="molecule type" value="Genomic_DNA"/>
</dbReference>
<feature type="transmembrane region" description="Helical" evidence="2">
    <location>
        <begin position="96"/>
        <end position="118"/>
    </location>
</feature>
<evidence type="ECO:0000313" key="4">
    <source>
        <dbReference type="EMBL" id="TWJ12821.1"/>
    </source>
</evidence>
<feature type="region of interest" description="Disordered" evidence="1">
    <location>
        <begin position="187"/>
        <end position="207"/>
    </location>
</feature>
<protein>
    <submittedName>
        <fullName evidence="4">Glycopeptide antibiotics resistance protein</fullName>
    </submittedName>
</protein>
<feature type="transmembrane region" description="Helical" evidence="2">
    <location>
        <begin position="53"/>
        <end position="76"/>
    </location>
</feature>
<feature type="domain" description="VanZ-like" evidence="3">
    <location>
        <begin position="103"/>
        <end position="176"/>
    </location>
</feature>
<feature type="transmembrane region" description="Helical" evidence="2">
    <location>
        <begin position="159"/>
        <end position="180"/>
    </location>
</feature>
<organism evidence="4 5">
    <name type="scientific">Stackebrandtia albiflava</name>
    <dbReference type="NCBI Taxonomy" id="406432"/>
    <lineage>
        <taxon>Bacteria</taxon>
        <taxon>Bacillati</taxon>
        <taxon>Actinomycetota</taxon>
        <taxon>Actinomycetes</taxon>
        <taxon>Glycomycetales</taxon>
        <taxon>Glycomycetaceae</taxon>
        <taxon>Stackebrandtia</taxon>
    </lineage>
</organism>
<comment type="caution">
    <text evidence="4">The sequence shown here is derived from an EMBL/GenBank/DDBJ whole genome shotgun (WGS) entry which is preliminary data.</text>
</comment>
<feature type="transmembrane region" description="Helical" evidence="2">
    <location>
        <begin position="23"/>
        <end position="41"/>
    </location>
</feature>
<dbReference type="InterPro" id="IPR006976">
    <property type="entry name" value="VanZ-like"/>
</dbReference>